<comment type="subcellular location">
    <subcellularLocation>
        <location evidence="1">Membrane</location>
        <topology evidence="1">Single-pass type I membrane protein</topology>
    </subcellularLocation>
</comment>
<dbReference type="InterPro" id="IPR036116">
    <property type="entry name" value="FN3_sf"/>
</dbReference>
<feature type="transmembrane region" description="Helical" evidence="13">
    <location>
        <begin position="1959"/>
        <end position="1982"/>
    </location>
</feature>
<dbReference type="InterPro" id="IPR013098">
    <property type="entry name" value="Ig_I-set"/>
</dbReference>
<feature type="domain" description="Ig-like" evidence="15">
    <location>
        <begin position="410"/>
        <end position="511"/>
    </location>
</feature>
<feature type="domain" description="Fibronectin type-III" evidence="16">
    <location>
        <begin position="933"/>
        <end position="1028"/>
    </location>
</feature>
<feature type="domain" description="Fibronectin type-III" evidence="16">
    <location>
        <begin position="611"/>
        <end position="722"/>
    </location>
</feature>
<feature type="domain" description="Ig-like" evidence="15">
    <location>
        <begin position="120"/>
        <end position="207"/>
    </location>
</feature>
<feature type="domain" description="Ig-like" evidence="15">
    <location>
        <begin position="521"/>
        <end position="604"/>
    </location>
</feature>
<feature type="domain" description="Fibronectin type-III" evidence="16">
    <location>
        <begin position="1231"/>
        <end position="1330"/>
    </location>
</feature>
<evidence type="ECO:0000259" key="16">
    <source>
        <dbReference type="PROSITE" id="PS50853"/>
    </source>
</evidence>
<feature type="domain" description="Fibronectin type-III" evidence="16">
    <location>
        <begin position="1443"/>
        <end position="1540"/>
    </location>
</feature>
<feature type="domain" description="Fibronectin type-III" evidence="16">
    <location>
        <begin position="1542"/>
        <end position="1641"/>
    </location>
</feature>
<keyword evidence="5" id="KW-0130">Cell adhesion</keyword>
<dbReference type="Pfam" id="PF00041">
    <property type="entry name" value="fn3"/>
    <property type="match status" value="12"/>
</dbReference>
<dbReference type="Pfam" id="PF13927">
    <property type="entry name" value="Ig_3"/>
    <property type="match status" value="3"/>
</dbReference>
<keyword evidence="3 14" id="KW-0732">Signal</keyword>
<evidence type="ECO:0000256" key="3">
    <source>
        <dbReference type="ARBA" id="ARBA00022729"/>
    </source>
</evidence>
<feature type="region of interest" description="Disordered" evidence="12">
    <location>
        <begin position="2026"/>
        <end position="2101"/>
    </location>
</feature>
<keyword evidence="7 13" id="KW-0472">Membrane</keyword>
<dbReference type="OMA" id="NCTTVLY"/>
<dbReference type="GO" id="GO:0098632">
    <property type="term" value="F:cell-cell adhesion mediator activity"/>
    <property type="evidence" value="ECO:0000318"/>
    <property type="project" value="GO_Central"/>
</dbReference>
<feature type="domain" description="Fibronectin type-III" evidence="16">
    <location>
        <begin position="1747"/>
        <end position="1845"/>
    </location>
</feature>
<dbReference type="PANTHER" id="PTHR44170">
    <property type="entry name" value="PROTEIN SIDEKICK"/>
    <property type="match status" value="1"/>
</dbReference>
<evidence type="ECO:0000256" key="7">
    <source>
        <dbReference type="ARBA" id="ARBA00023136"/>
    </source>
</evidence>
<keyword evidence="4" id="KW-0677">Repeat</keyword>
<keyword evidence="17" id="KW-1185">Reference proteome</keyword>
<dbReference type="SMART" id="SM00409">
    <property type="entry name" value="IG"/>
    <property type="match status" value="6"/>
</dbReference>
<evidence type="ECO:0000256" key="4">
    <source>
        <dbReference type="ARBA" id="ARBA00022737"/>
    </source>
</evidence>
<keyword evidence="6 13" id="KW-1133">Transmembrane helix</keyword>
<comment type="similarity">
    <text evidence="11">Belongs to the sidekick family.</text>
</comment>
<dbReference type="InterPro" id="IPR003961">
    <property type="entry name" value="FN3_dom"/>
</dbReference>
<feature type="domain" description="Fibronectin type-III" evidence="16">
    <location>
        <begin position="1131"/>
        <end position="1226"/>
    </location>
</feature>
<accession>A0A9J7M6J2</accession>
<dbReference type="GO" id="GO:0030424">
    <property type="term" value="C:axon"/>
    <property type="evidence" value="ECO:0000318"/>
    <property type="project" value="GO_Central"/>
</dbReference>
<dbReference type="GO" id="GO:0005886">
    <property type="term" value="C:plasma membrane"/>
    <property type="evidence" value="ECO:0000318"/>
    <property type="project" value="GO_Central"/>
</dbReference>
<feature type="region of interest" description="Disordered" evidence="12">
    <location>
        <begin position="1728"/>
        <end position="1750"/>
    </location>
</feature>
<feature type="signal peptide" evidence="14">
    <location>
        <begin position="1"/>
        <end position="24"/>
    </location>
</feature>
<evidence type="ECO:0000256" key="2">
    <source>
        <dbReference type="ARBA" id="ARBA00022692"/>
    </source>
</evidence>
<name>A0A9J7M6J2_BRAFL</name>
<feature type="domain" description="Ig-like" evidence="15">
    <location>
        <begin position="220"/>
        <end position="308"/>
    </location>
</feature>
<gene>
    <name evidence="18" type="primary">LOC118428942</name>
</gene>
<dbReference type="InterPro" id="IPR003598">
    <property type="entry name" value="Ig_sub2"/>
</dbReference>
<protein>
    <submittedName>
        <fullName evidence="18">Protein sidekick-2-like isoform X1</fullName>
    </submittedName>
</protein>
<evidence type="ECO:0000259" key="15">
    <source>
        <dbReference type="PROSITE" id="PS50835"/>
    </source>
</evidence>
<keyword evidence="8" id="KW-1015">Disulfide bond</keyword>
<evidence type="ECO:0000256" key="13">
    <source>
        <dbReference type="SAM" id="Phobius"/>
    </source>
</evidence>
<keyword evidence="10" id="KW-0393">Immunoglobulin domain</keyword>
<reference evidence="17" key="1">
    <citation type="journal article" date="2020" name="Nat. Ecol. Evol.">
        <title>Deeply conserved synteny resolves early events in vertebrate evolution.</title>
        <authorList>
            <person name="Simakov O."/>
            <person name="Marletaz F."/>
            <person name="Yue J.X."/>
            <person name="O'Connell B."/>
            <person name="Jenkins J."/>
            <person name="Brandt A."/>
            <person name="Calef R."/>
            <person name="Tung C.H."/>
            <person name="Huang T.K."/>
            <person name="Schmutz J."/>
            <person name="Satoh N."/>
            <person name="Yu J.K."/>
            <person name="Putnam N.H."/>
            <person name="Green R.E."/>
            <person name="Rokhsar D.S."/>
        </authorList>
    </citation>
    <scope>NUCLEOTIDE SEQUENCE [LARGE SCALE GENOMIC DNA]</scope>
    <source>
        <strain evidence="17">S238N-H82</strain>
    </source>
</reference>
<evidence type="ECO:0000256" key="1">
    <source>
        <dbReference type="ARBA" id="ARBA00004479"/>
    </source>
</evidence>
<proteinExistence type="inferred from homology"/>
<evidence type="ECO:0000256" key="9">
    <source>
        <dbReference type="ARBA" id="ARBA00023180"/>
    </source>
</evidence>
<dbReference type="FunFam" id="2.60.40.10:FF:002353">
    <property type="entry name" value="Uncharacterized protein"/>
    <property type="match status" value="1"/>
</dbReference>
<evidence type="ECO:0000256" key="5">
    <source>
        <dbReference type="ARBA" id="ARBA00022889"/>
    </source>
</evidence>
<dbReference type="FunFam" id="2.60.40.10:FF:000093">
    <property type="entry name" value="Down syndrome cell adhesion molecule, isoform B"/>
    <property type="match status" value="1"/>
</dbReference>
<sequence length="2167" mass="239493">MATTMAMVFRTILLICCITGITTADNLLGPSVQTEPEDDVVLEGNSKNMACVGRGSSPLEYRWLKDGQERTGFSTSGRLRLINVSPQNDAGEYRCIVKNSLGMVLSKKAQLDVAYIGQFPSSPTSESVDAGQPKVLSCPPIDSVPVPRYSWFIDNTLIQTNTRTRFITVDGRLVLLSSSGSDSRQYKCRASNDDVADDRISQTITLSVRGSVSSTQQIQPTIVIPPIDQNVERGDNQAVFECVPNANPINSLTITWKKDGEVVTAGLSDFNRKLTINFPTDSDEGIYKCEARLAGSSYSPASAYANLTIYDEPVFTRRPPIERRGNLDHSTDIQCQAAGTPQPTIKWYYDAVDIASFADSNKYQVLSDGSLRIMSLGEADQGMYQCFAENAQGSVHAATRLIVQNQRIAPNIIDPPAPTSVVDGSVARMRCSAEGAPRPTITWYKGAAVLGSVTLTDDVQVGSTVASVSGRFMVLQSGDLLISPARKEDSGSYMCTAANSIGSVSANATLTVQIQTEITTPPRDPTEVIKGTTAVLECGVSHDTSISIHLSWWKDGEPIRPDSRYTITAQGSLQIRSVFVADVGIYTCNVTSAGGNDSASAYLLVKELPHKPTGVSAVLSNVENRAIVLNWDIPFDGNSPIERFVLEVKEDKRSTVLSPSSSLSSEDEDWAVMQSSVDPASTSLVLRNLRPSMGYQFRIKAVNRIGDGPFSDPTPRVRLPNEVPDAPPQGVLASARDTESIMLEWRAPPEENQNGDLYGYMISYNIIGLGSFADERNITDPSATSYVLDGLIVFTEYEIRIAAYNIEGVGVYSNPITQRTAEGVPTRAPELQEVTSVNSSVLELTWRGCNTAYINGINQGYKMKAWGFDRDPLRHPANITQLVLPGPNQQTEHMVNVRKFTRYRIGVLCYTSVGDGPLSNLILVRTLEDYPGPVDRLRFTEVIDESFLVSWRQPRDVNGVLLGYEVGVQEFNLTSTRQVYPVENDTLQYRVTGLTRLTKYEIDVRARTRVGLGPAVVSTITSGEVPERPEPPQNVAISRVTTDSVYIQFTPGDSGKTSIIEWTVEAQVGEDPEWRVVYISNDENALSLTIPNLRPYTHYVFRMKASNVVGDSVYTPETRRIRTISAPPTGKPRNVTLIPASETSLRVRWVPLSQDEWFGAMQGYLVQYNKLNETRIQQAHATDPWAFDFILEGLEEWTAYEVQVQAYNDVGSGPWTEPVVERTRESVPSAGPDPVSAYAASPTSINVTWGRVPESDENGLILGYKVMYTESEDVQGNAEIQYKQVNGNNTNGTLVTGLRKFVEYDIQVLAFTRVGDGVPTDPQTIKTLDDVPGSPGNVMFPSVTFTAGNTASVTVRWDSPQEPNGVIEEYRVEYGLADSRNRRKRQVNYQEQTVGANNRSLTVTNLARDRTYNFRITAKTRHGWGDPETVQVYTTNRRNRPSIPGRPAVPQDEVRSRQATMTWLPSSDGNAPLRYYIVQTYKGSRGPWVNRPEQVDPSLSVYVLTDLQPYTTYKVRIRAGNDIGESDWSLESNTFTTLQAAPSGPPTITDYYPYTTTSVKVIWRAPPSNTHNGAITGYRVQYRKLPTLDRFTTIMLDDPNVRQYELTSLEKFETYEIKVNAFNVMGQGPASSTVEITTGAAVPRLPPSNVQIVQVQATTMSITWTAPPANTTNGDIQGYKVHYWIHEQKQTTERMSAVLQPVTQHRLLGLHSYTTYWIQVSCFNAAGDSNRSSPAVRARTEQAEPGRPGPISFSTIACSLNELRVNWELPQHPNGPLTGYRVSYEPDQPVQGISTSVMVDVVGTQRSLHVKELREQVRYVFRVRARTAIGYGDEVIGNYTTGPGIGGPGAPSKPSMRIDKDSVFLQWSAPSSTGSSTITQYVVEKRPEDSIYWSHLPIELGAEARSAVISFDDLPDKRATYTFRVIARNSRSCGLPSQESDFLPNSYLSSYAADPTRQYWFLIIIALVFLILLVVLIAVLCMRGSSERYKRKATVKKSETEEQLSSTMAMDDGGFATFELNHRRNGDVHGHKHSLTRKNIYAKSPPRPSPGSIVYSDEESTTKYDMEPTGESSSLTEKPSDLGDSTSEVSESDYESYTREDPHSFVNHYASDPMYQSWKRQNNIGTKAYSYTDSEPEMPHVYTNPQALANGMAAGSRAPLPGFSSFV</sequence>
<dbReference type="OrthoDB" id="8923679at2759"/>
<evidence type="ECO:0000313" key="17">
    <source>
        <dbReference type="Proteomes" id="UP000001554"/>
    </source>
</evidence>
<evidence type="ECO:0000313" key="18">
    <source>
        <dbReference type="RefSeq" id="XP_035695130.1"/>
    </source>
</evidence>
<dbReference type="FunFam" id="2.60.40.10:FF:000028">
    <property type="entry name" value="Neuronal cell adhesion molecule"/>
    <property type="match status" value="2"/>
</dbReference>
<dbReference type="PRINTS" id="PR00014">
    <property type="entry name" value="FNTYPEIII"/>
</dbReference>
<organism evidence="17 18">
    <name type="scientific">Branchiostoma floridae</name>
    <name type="common">Florida lancelet</name>
    <name type="synonym">Amphioxus</name>
    <dbReference type="NCBI Taxonomy" id="7739"/>
    <lineage>
        <taxon>Eukaryota</taxon>
        <taxon>Metazoa</taxon>
        <taxon>Chordata</taxon>
        <taxon>Cephalochordata</taxon>
        <taxon>Leptocardii</taxon>
        <taxon>Amphioxiformes</taxon>
        <taxon>Branchiostomatidae</taxon>
        <taxon>Branchiostoma</taxon>
    </lineage>
</organism>
<feature type="domain" description="Fibronectin type-III" evidence="16">
    <location>
        <begin position="1847"/>
        <end position="1947"/>
    </location>
</feature>
<feature type="chain" id="PRO_5039892421" evidence="14">
    <location>
        <begin position="25"/>
        <end position="2167"/>
    </location>
</feature>
<feature type="compositionally biased region" description="Polar residues" evidence="12">
    <location>
        <begin position="2070"/>
        <end position="2089"/>
    </location>
</feature>
<evidence type="ECO:0000256" key="12">
    <source>
        <dbReference type="SAM" id="MobiDB-lite"/>
    </source>
</evidence>
<dbReference type="RefSeq" id="XP_035695130.1">
    <property type="nucleotide sequence ID" value="XM_035839237.1"/>
</dbReference>
<dbReference type="KEGG" id="bfo:118428942"/>
<dbReference type="SMART" id="SM00060">
    <property type="entry name" value="FN3"/>
    <property type="match status" value="13"/>
</dbReference>
<dbReference type="InterPro" id="IPR007110">
    <property type="entry name" value="Ig-like_dom"/>
</dbReference>
<dbReference type="Gene3D" id="2.60.40.10">
    <property type="entry name" value="Immunoglobulins"/>
    <property type="match status" value="19"/>
</dbReference>
<evidence type="ECO:0000256" key="8">
    <source>
        <dbReference type="ARBA" id="ARBA00023157"/>
    </source>
</evidence>
<dbReference type="FunFam" id="2.60.40.10:FF:000158">
    <property type="entry name" value="Sidekick cell adhesion molecule 2"/>
    <property type="match status" value="1"/>
</dbReference>
<keyword evidence="9" id="KW-0325">Glycoprotein</keyword>
<feature type="domain" description="Ig-like" evidence="15">
    <location>
        <begin position="30"/>
        <end position="106"/>
    </location>
</feature>
<dbReference type="GO" id="GO:0007411">
    <property type="term" value="P:axon guidance"/>
    <property type="evidence" value="ECO:0000318"/>
    <property type="project" value="GO_Central"/>
</dbReference>
<dbReference type="PROSITE" id="PS50835">
    <property type="entry name" value="IG_LIKE"/>
    <property type="match status" value="6"/>
</dbReference>
<dbReference type="InterPro" id="IPR013783">
    <property type="entry name" value="Ig-like_fold"/>
</dbReference>
<evidence type="ECO:0000256" key="6">
    <source>
        <dbReference type="ARBA" id="ARBA00022989"/>
    </source>
</evidence>
<dbReference type="PROSITE" id="PS50853">
    <property type="entry name" value="FN3"/>
    <property type="match status" value="13"/>
</dbReference>
<feature type="domain" description="Fibronectin type-III" evidence="16">
    <location>
        <begin position="727"/>
        <end position="823"/>
    </location>
</feature>
<feature type="domain" description="Fibronectin type-III" evidence="16">
    <location>
        <begin position="1646"/>
        <end position="1743"/>
    </location>
</feature>
<dbReference type="FunFam" id="2.60.40.10:FF:000209">
    <property type="entry name" value="Sidekick cell adhesion molecule 2"/>
    <property type="match status" value="1"/>
</dbReference>
<dbReference type="FunFam" id="2.60.40.10:FF:000032">
    <property type="entry name" value="palladin isoform X1"/>
    <property type="match status" value="2"/>
</dbReference>
<evidence type="ECO:0000256" key="14">
    <source>
        <dbReference type="SAM" id="SignalP"/>
    </source>
</evidence>
<dbReference type="InterPro" id="IPR003599">
    <property type="entry name" value="Ig_sub"/>
</dbReference>
<dbReference type="SUPFAM" id="SSF49265">
    <property type="entry name" value="Fibronectin type III"/>
    <property type="match status" value="7"/>
</dbReference>
<dbReference type="SUPFAM" id="SSF48726">
    <property type="entry name" value="Immunoglobulin"/>
    <property type="match status" value="5"/>
</dbReference>
<dbReference type="SMART" id="SM00408">
    <property type="entry name" value="IGc2"/>
    <property type="match status" value="6"/>
</dbReference>
<dbReference type="Proteomes" id="UP000001554">
    <property type="component" value="Chromosome 13"/>
</dbReference>
<dbReference type="InterPro" id="IPR013106">
    <property type="entry name" value="Ig_V-set"/>
</dbReference>
<feature type="domain" description="Fibronectin type-III" evidence="16">
    <location>
        <begin position="1031"/>
        <end position="1129"/>
    </location>
</feature>
<dbReference type="SMART" id="SM00406">
    <property type="entry name" value="IGv"/>
    <property type="match status" value="3"/>
</dbReference>
<reference evidence="18" key="2">
    <citation type="submission" date="2025-08" db="UniProtKB">
        <authorList>
            <consortium name="RefSeq"/>
        </authorList>
    </citation>
    <scope>IDENTIFICATION</scope>
    <source>
        <strain evidence="18">S238N-H82</strain>
        <tissue evidence="18">Testes</tissue>
    </source>
</reference>
<dbReference type="Pfam" id="PF07679">
    <property type="entry name" value="I-set"/>
    <property type="match status" value="3"/>
</dbReference>
<dbReference type="CDD" id="cd00096">
    <property type="entry name" value="Ig"/>
    <property type="match status" value="2"/>
</dbReference>
<feature type="domain" description="Ig-like" evidence="15">
    <location>
        <begin position="313"/>
        <end position="402"/>
    </location>
</feature>
<keyword evidence="2 13" id="KW-0812">Transmembrane</keyword>
<dbReference type="FunFam" id="2.60.40.10:FF:000206">
    <property type="entry name" value="Sidekick cell adhesion molecule 2"/>
    <property type="match status" value="1"/>
</dbReference>
<dbReference type="GO" id="GO:0098609">
    <property type="term" value="P:cell-cell adhesion"/>
    <property type="evidence" value="ECO:0000318"/>
    <property type="project" value="GO_Central"/>
</dbReference>
<dbReference type="CDD" id="cd00063">
    <property type="entry name" value="FN3"/>
    <property type="match status" value="12"/>
</dbReference>
<evidence type="ECO:0000256" key="10">
    <source>
        <dbReference type="ARBA" id="ARBA00023319"/>
    </source>
</evidence>
<dbReference type="InterPro" id="IPR036179">
    <property type="entry name" value="Ig-like_dom_sf"/>
</dbReference>
<dbReference type="GO" id="GO:0007420">
    <property type="term" value="P:brain development"/>
    <property type="evidence" value="ECO:0000318"/>
    <property type="project" value="GO_Central"/>
</dbReference>
<feature type="domain" description="Fibronectin type-III" evidence="16">
    <location>
        <begin position="828"/>
        <end position="929"/>
    </location>
</feature>
<evidence type="ECO:0000256" key="11">
    <source>
        <dbReference type="ARBA" id="ARBA00061621"/>
    </source>
</evidence>
<dbReference type="PANTHER" id="PTHR44170:SF49">
    <property type="entry name" value="PROTEIN SIDEKICK-1 ISOFORM X1"/>
    <property type="match status" value="1"/>
</dbReference>
<feature type="domain" description="Fibronectin type-III" evidence="16">
    <location>
        <begin position="1334"/>
        <end position="1438"/>
    </location>
</feature>
<dbReference type="GeneID" id="118428942"/>
<dbReference type="FunFam" id="2.60.40.10:FF:000360">
    <property type="entry name" value="Sidekick cell adhesion molecule 2"/>
    <property type="match status" value="1"/>
</dbReference>